<dbReference type="RefSeq" id="XP_005650308.1">
    <property type="nucleotide sequence ID" value="XM_005650251.1"/>
</dbReference>
<keyword evidence="3" id="KW-1185">Reference proteome</keyword>
<keyword evidence="1" id="KW-0732">Signal</keyword>
<evidence type="ECO:0000313" key="2">
    <source>
        <dbReference type="EMBL" id="EIE25764.1"/>
    </source>
</evidence>
<dbReference type="GeneID" id="17043768"/>
<organism evidence="2 3">
    <name type="scientific">Coccomyxa subellipsoidea (strain C-169)</name>
    <name type="common">Green microalga</name>
    <dbReference type="NCBI Taxonomy" id="574566"/>
    <lineage>
        <taxon>Eukaryota</taxon>
        <taxon>Viridiplantae</taxon>
        <taxon>Chlorophyta</taxon>
        <taxon>core chlorophytes</taxon>
        <taxon>Trebouxiophyceae</taxon>
        <taxon>Trebouxiophyceae incertae sedis</taxon>
        <taxon>Coccomyxaceae</taxon>
        <taxon>Coccomyxa</taxon>
        <taxon>Coccomyxa subellipsoidea</taxon>
    </lineage>
</organism>
<name>I0Z545_COCSC</name>
<comment type="caution">
    <text evidence="2">The sequence shown here is derived from an EMBL/GenBank/DDBJ whole genome shotgun (WGS) entry which is preliminary data.</text>
</comment>
<accession>I0Z545</accession>
<sequence>MLITLSLIGGLAGVTGAASLTKFFCEAFGKGISCKAPGSSSKKGDSQLERCDSAGIPVALAADAQLIRGLLDDAEITLRGLRRDRPGPSRSFKVIKLIESFHPELQPNTYQKKVLAPVFAHVSDVVRERAADLLREDLESGFLAGEMDSMHLHGVTAA</sequence>
<dbReference type="AlphaFoldDB" id="I0Z545"/>
<protein>
    <submittedName>
        <fullName evidence="2">Uncharacterized protein</fullName>
    </submittedName>
</protein>
<reference evidence="2 3" key="1">
    <citation type="journal article" date="2012" name="Genome Biol.">
        <title>The genome of the polar eukaryotic microalga coccomyxa subellipsoidea reveals traits of cold adaptation.</title>
        <authorList>
            <person name="Blanc G."/>
            <person name="Agarkova I."/>
            <person name="Grimwood J."/>
            <person name="Kuo A."/>
            <person name="Brueggeman A."/>
            <person name="Dunigan D."/>
            <person name="Gurnon J."/>
            <person name="Ladunga I."/>
            <person name="Lindquist E."/>
            <person name="Lucas S."/>
            <person name="Pangilinan J."/>
            <person name="Proschold T."/>
            <person name="Salamov A."/>
            <person name="Schmutz J."/>
            <person name="Weeks D."/>
            <person name="Yamada T."/>
            <person name="Claverie J.M."/>
            <person name="Grigoriev I."/>
            <person name="Van Etten J."/>
            <person name="Lomsadze A."/>
            <person name="Borodovsky M."/>
        </authorList>
    </citation>
    <scope>NUCLEOTIDE SEQUENCE [LARGE SCALE GENOMIC DNA]</scope>
    <source>
        <strain evidence="2 3">C-169</strain>
    </source>
</reference>
<gene>
    <name evidence="2" type="ORF">COCSUDRAFT_60780</name>
</gene>
<evidence type="ECO:0000313" key="3">
    <source>
        <dbReference type="Proteomes" id="UP000007264"/>
    </source>
</evidence>
<dbReference type="EMBL" id="AGSI01000003">
    <property type="protein sequence ID" value="EIE25764.1"/>
    <property type="molecule type" value="Genomic_DNA"/>
</dbReference>
<dbReference type="Proteomes" id="UP000007264">
    <property type="component" value="Unassembled WGS sequence"/>
</dbReference>
<proteinExistence type="predicted"/>
<feature type="chain" id="PRO_5003637557" evidence="1">
    <location>
        <begin position="18"/>
        <end position="158"/>
    </location>
</feature>
<evidence type="ECO:0000256" key="1">
    <source>
        <dbReference type="SAM" id="SignalP"/>
    </source>
</evidence>
<dbReference type="KEGG" id="csl:COCSUDRAFT_60780"/>
<dbReference type="OrthoDB" id="10407656at2759"/>
<feature type="signal peptide" evidence="1">
    <location>
        <begin position="1"/>
        <end position="17"/>
    </location>
</feature>